<dbReference type="InterPro" id="IPR011989">
    <property type="entry name" value="ARM-like"/>
</dbReference>
<feature type="domain" description="26S proteasome non-ATPase regulatory subunit RPN1 C-terminal" evidence="10">
    <location>
        <begin position="901"/>
        <end position="954"/>
    </location>
</feature>
<protein>
    <recommendedName>
        <fullName evidence="3 7">26S proteasome non-ATPase regulatory subunit 2</fullName>
    </recommendedName>
</protein>
<comment type="subunit">
    <text evidence="6">Component of the 19S proteasome regulatory particle complex. The 26S proteasome consists of a 20S core particle (CP) and two 19S regulatory subunits (RP). The regulatory particle is made of a lid composed of 9 subunits, a base containing 6 ATPases and few additional components including PSMD2. Interacts with RPGRIP1L. Interacts with CRY1 in a KDM8-dependent manner. Interacts (via C-terminus) with phosphatase UBLCP1 (via ubiquitin-like domain); the interaction recruits UBLCP1 to the 19S regulatory particle where it dephosphorylates 19S subunit PSMC2/RPT1 which impairs PSMC2 ATPase activity and disrupts 26S proteasome assembly.</text>
</comment>
<evidence type="ECO:0000256" key="4">
    <source>
        <dbReference type="ARBA" id="ARBA00022737"/>
    </source>
</evidence>
<dbReference type="Pfam" id="PF17781">
    <property type="entry name" value="RPN1_RPN2_N"/>
    <property type="match status" value="1"/>
</dbReference>
<evidence type="ECO:0000313" key="11">
    <source>
        <dbReference type="Proteomes" id="UP000035681"/>
    </source>
</evidence>
<dbReference type="WBParaSite" id="TCONS_00011073.p1">
    <property type="protein sequence ID" value="TCONS_00011073.p1"/>
    <property type="gene ID" value="XLOC_005093"/>
</dbReference>
<dbReference type="PANTHER" id="PTHR10943">
    <property type="entry name" value="26S PROTEASOME NON-ATPASE REGULATORY SUBUNIT"/>
    <property type="match status" value="1"/>
</dbReference>
<feature type="region of interest" description="Disordered" evidence="8">
    <location>
        <begin position="659"/>
        <end position="681"/>
    </location>
</feature>
<keyword evidence="4" id="KW-0677">Repeat</keyword>
<evidence type="ECO:0000256" key="3">
    <source>
        <dbReference type="ARBA" id="ARBA00014928"/>
    </source>
</evidence>
<feature type="compositionally biased region" description="Basic and acidic residues" evidence="8">
    <location>
        <begin position="659"/>
        <end position="679"/>
    </location>
</feature>
<dbReference type="GO" id="GO:0008540">
    <property type="term" value="C:proteasome regulatory particle, base subcomplex"/>
    <property type="evidence" value="ECO:0007669"/>
    <property type="project" value="UniProtKB-UniRule"/>
</dbReference>
<dbReference type="GO" id="GO:0005634">
    <property type="term" value="C:nucleus"/>
    <property type="evidence" value="ECO:0007669"/>
    <property type="project" value="TreeGrafter"/>
</dbReference>
<evidence type="ECO:0000256" key="1">
    <source>
        <dbReference type="ARBA" id="ARBA00004031"/>
    </source>
</evidence>
<dbReference type="InterPro" id="IPR016643">
    <property type="entry name" value="26S_Psome_Rpn1"/>
</dbReference>
<dbReference type="InterPro" id="IPR041433">
    <property type="entry name" value="RPN1_C"/>
</dbReference>
<feature type="domain" description="RPN1 N-terminal" evidence="9">
    <location>
        <begin position="97"/>
        <end position="379"/>
    </location>
</feature>
<reference evidence="12" key="1">
    <citation type="submission" date="2024-02" db="UniProtKB">
        <authorList>
            <consortium name="WormBaseParasite"/>
        </authorList>
    </citation>
    <scope>IDENTIFICATION</scope>
</reference>
<dbReference type="PIRSF" id="PIRSF015965">
    <property type="entry name" value="26S_Psome_Rpn1"/>
    <property type="match status" value="1"/>
</dbReference>
<dbReference type="InterPro" id="IPR016024">
    <property type="entry name" value="ARM-type_fold"/>
</dbReference>
<dbReference type="GO" id="GO:0042176">
    <property type="term" value="P:regulation of protein catabolic process"/>
    <property type="evidence" value="ECO:0007669"/>
    <property type="project" value="InterPro"/>
</dbReference>
<dbReference type="Proteomes" id="UP000035681">
    <property type="component" value="Unplaced"/>
</dbReference>
<evidence type="ECO:0000256" key="5">
    <source>
        <dbReference type="ARBA" id="ARBA00022942"/>
    </source>
</evidence>
<comment type="function">
    <text evidence="7">Component of the 26S proteasome, a multiprotein complex involved in the ATP-dependent degradation of ubiquitinated proteins. This complex plays a key role in the maintenance of protein homeostasis by removing misfolded or damaged proteins, which could impair cellular functions, and by removing proteins whose functions are no longer required. Therefore, the proteasome participates in numerous cellular processes, including cell cycle progression, apoptosis, or DNA damage repair.</text>
</comment>
<dbReference type="PANTHER" id="PTHR10943:SF1">
    <property type="entry name" value="26S PROTEASOME NON-ATPASE REGULATORY SUBUNIT 2"/>
    <property type="match status" value="1"/>
</dbReference>
<sequence>AFLEIYILSGNFWCACIYKSSKFYTNSLVNFLQVKTRLLNKMVVENNVEPMDTKENRSPTKKSQEKENSETDEDLELKKTLDDLSRALIDGTGNFAENLKKVGDLMRDSTTSITAVPKPLKYLQAHYEAFKNVYEKLPQGNDKKLLADVISVIAMVAGEGTDVVTYRLLGLGNQVGEWGNEYVKHLTLDVVTAWKEIGDTTEDEARAKVLMDLVSNIVEYYITHNSEVEACDLLMEIDRFDVLIKLAKAGECQKLCNYLLACVAYAPDPDNIALIRAAMQIYEQFKHEYESFRCAVMLNDVDLIKQKIVNCKDLNVKKQMALLLGRHQMFLDFEDVEDGEVLAEMNSNTQIHDFFISLARELDIMDPKTPDNVYKVHLEPRSGYNSLTADNTTRLALTASFVNGFVNAGFGVDKILTNAEEGNKFIFKNKEYGLFSAAASHGLLWRWDVDNGFSSCDRLLYTENEFVKGGGLLALAIICSGVQDSCDPACALLLEQLNAVSSAVRLGATFGLGLAYANSKRETVVQNQEGGVIFELTKALFDTSPASNTEIKCVAALSLGLICVSSGDSKIAGDLLQFLLEKTEEELYDFNYKLVSLGLALIFLGTQDKSEVFVESCRQLPGHFGEMTSVLVDCLAYAGTGNVLKIQQLLQICSKHPENDKKDDLPQKKSKKDKKDESGKTGPKCEYAFLQSVACFGIGLIAMGEEVGSEMCLRMFGHLLKYGDSAVRRAVPIGLAVLSVSNPQIPIMEVLSKFSHDSDYDVAHNSIFALGLISAGTNNARIVSILRQLASYYHKSETALSLVRLSQGLVHLGKGTITLNPFHSERHLLCPTALAGIISTCFSFLDSRNVAMNNRQHYLIYNLITAMNPRYMITLIEDDTSDKKLKQINVPVRVGQAVDVVGQAGKQRGITGFQTHTTPVLLAYGEKAELGTDEYIPVCNQLEGLVILKKNPDYTKPEVKETEKTNVCLI</sequence>
<dbReference type="Pfam" id="PF01851">
    <property type="entry name" value="PC_rep"/>
    <property type="match status" value="1"/>
</dbReference>
<evidence type="ECO:0000256" key="8">
    <source>
        <dbReference type="SAM" id="MobiDB-lite"/>
    </source>
</evidence>
<dbReference type="Gene3D" id="1.25.10.10">
    <property type="entry name" value="Leucine-rich Repeat Variant"/>
    <property type="match status" value="1"/>
</dbReference>
<evidence type="ECO:0000256" key="7">
    <source>
        <dbReference type="PIRNR" id="PIRNR015965"/>
    </source>
</evidence>
<evidence type="ECO:0000259" key="9">
    <source>
        <dbReference type="Pfam" id="PF17781"/>
    </source>
</evidence>
<dbReference type="GO" id="GO:0034515">
    <property type="term" value="C:proteasome storage granule"/>
    <property type="evidence" value="ECO:0007669"/>
    <property type="project" value="TreeGrafter"/>
</dbReference>
<organism evidence="11 12">
    <name type="scientific">Strongyloides stercoralis</name>
    <name type="common">Threadworm</name>
    <dbReference type="NCBI Taxonomy" id="6248"/>
    <lineage>
        <taxon>Eukaryota</taxon>
        <taxon>Metazoa</taxon>
        <taxon>Ecdysozoa</taxon>
        <taxon>Nematoda</taxon>
        <taxon>Chromadorea</taxon>
        <taxon>Rhabditida</taxon>
        <taxon>Tylenchina</taxon>
        <taxon>Panagrolaimomorpha</taxon>
        <taxon>Strongyloidoidea</taxon>
        <taxon>Strongyloididae</taxon>
        <taxon>Strongyloides</taxon>
    </lineage>
</organism>
<dbReference type="GO" id="GO:0043161">
    <property type="term" value="P:proteasome-mediated ubiquitin-dependent protein catabolic process"/>
    <property type="evidence" value="ECO:0007669"/>
    <property type="project" value="TreeGrafter"/>
</dbReference>
<feature type="compositionally biased region" description="Basic and acidic residues" evidence="8">
    <location>
        <begin position="51"/>
        <end position="69"/>
    </location>
</feature>
<dbReference type="GO" id="GO:0030234">
    <property type="term" value="F:enzyme regulator activity"/>
    <property type="evidence" value="ECO:0007669"/>
    <property type="project" value="UniProtKB-UniRule"/>
</dbReference>
<comment type="function">
    <text evidence="1">Binds to the intracellular domain of tumor necrosis factor type 1 receptor. The binding domain of TRAP1 and TRAP2 resides outside the death domain of TNFR1.</text>
</comment>
<name>A0AAF5DEA4_STRER</name>
<dbReference type="AlphaFoldDB" id="A0AAF5DEA4"/>
<keyword evidence="11" id="KW-1185">Reference proteome</keyword>
<dbReference type="InterPro" id="IPR002015">
    <property type="entry name" value="Proteasome/cyclosome_rpt"/>
</dbReference>
<dbReference type="Pfam" id="PF18051">
    <property type="entry name" value="RPN1_C"/>
    <property type="match status" value="1"/>
</dbReference>
<evidence type="ECO:0000256" key="2">
    <source>
        <dbReference type="ARBA" id="ARBA00005460"/>
    </source>
</evidence>
<comment type="similarity">
    <text evidence="2 7">Belongs to the proteasome subunit S2 family.</text>
</comment>
<accession>A0AAF5DEA4</accession>
<evidence type="ECO:0000313" key="12">
    <source>
        <dbReference type="WBParaSite" id="TCONS_00011073.p1"/>
    </source>
</evidence>
<proteinExistence type="inferred from homology"/>
<evidence type="ECO:0000259" key="10">
    <source>
        <dbReference type="Pfam" id="PF18051"/>
    </source>
</evidence>
<dbReference type="SUPFAM" id="SSF48371">
    <property type="entry name" value="ARM repeat"/>
    <property type="match status" value="1"/>
</dbReference>
<keyword evidence="5 7" id="KW-0647">Proteasome</keyword>
<feature type="region of interest" description="Disordered" evidence="8">
    <location>
        <begin position="49"/>
        <end position="74"/>
    </location>
</feature>
<evidence type="ECO:0000256" key="6">
    <source>
        <dbReference type="ARBA" id="ARBA00046857"/>
    </source>
</evidence>
<dbReference type="InterPro" id="IPR040892">
    <property type="entry name" value="RPN1_N"/>
</dbReference>